<dbReference type="AlphaFoldDB" id="A0A246BTH7"/>
<reference evidence="1 2" key="1">
    <citation type="submission" date="2017-05" db="EMBL/GenBank/DDBJ databases">
        <title>De novo genome assembly of Deniococcus indicus strain DR1.</title>
        <authorList>
            <person name="Chauhan D."/>
            <person name="Yennamalli R.M."/>
            <person name="Priyadarshini R."/>
        </authorList>
    </citation>
    <scope>NUCLEOTIDE SEQUENCE [LARGE SCALE GENOMIC DNA]</scope>
    <source>
        <strain evidence="1 2">DR1</strain>
    </source>
</reference>
<proteinExistence type="predicted"/>
<comment type="caution">
    <text evidence="1">The sequence shown here is derived from an EMBL/GenBank/DDBJ whole genome shotgun (WGS) entry which is preliminary data.</text>
</comment>
<gene>
    <name evidence="1" type="ORF">CBQ26_00585</name>
</gene>
<accession>A0A246BTH7</accession>
<organism evidence="1 2">
    <name type="scientific">Deinococcus indicus</name>
    <dbReference type="NCBI Taxonomy" id="223556"/>
    <lineage>
        <taxon>Bacteria</taxon>
        <taxon>Thermotogati</taxon>
        <taxon>Deinococcota</taxon>
        <taxon>Deinococci</taxon>
        <taxon>Deinococcales</taxon>
        <taxon>Deinococcaceae</taxon>
        <taxon>Deinococcus</taxon>
    </lineage>
</organism>
<dbReference type="Proteomes" id="UP000197208">
    <property type="component" value="Unassembled WGS sequence"/>
</dbReference>
<protein>
    <submittedName>
        <fullName evidence="1">Uncharacterized protein</fullName>
    </submittedName>
</protein>
<evidence type="ECO:0000313" key="2">
    <source>
        <dbReference type="Proteomes" id="UP000197208"/>
    </source>
</evidence>
<dbReference type="EMBL" id="NHMK01000003">
    <property type="protein sequence ID" value="OWL98989.1"/>
    <property type="molecule type" value="Genomic_DNA"/>
</dbReference>
<keyword evidence="2" id="KW-1185">Reference proteome</keyword>
<name>A0A246BTH7_9DEIO</name>
<sequence>MVEPVTLNIQGDLRALIRDVEQQLPDRVTAEVNARWADAAAERLREYVGGGPMTRYLTARTGAARQSVTATHTSAGSSISATGPGMNLLEEGTAGLPGGAIRPRRGKWLTFRLRNPWDGAEATGNWVRVRQVRLRPRHMVRDAALQATNLIPAFVNFALETP</sequence>
<evidence type="ECO:0000313" key="1">
    <source>
        <dbReference type="EMBL" id="OWL98989.1"/>
    </source>
</evidence>